<protein>
    <recommendedName>
        <fullName evidence="2">Diguanylate cyclase DosC</fullName>
        <ecNumber evidence="1">2.7.7.65</ecNumber>
    </recommendedName>
    <alternativeName>
        <fullName evidence="3">Direct oxygen-sensing cyclase</fullName>
    </alternativeName>
</protein>
<dbReference type="SUPFAM" id="SSF55073">
    <property type="entry name" value="Nucleotide cyclase"/>
    <property type="match status" value="1"/>
</dbReference>
<dbReference type="Pfam" id="PF11563">
    <property type="entry name" value="Protoglobin"/>
    <property type="match status" value="1"/>
</dbReference>
<proteinExistence type="predicted"/>
<dbReference type="InterPro" id="IPR044398">
    <property type="entry name" value="Globin-sensor_dom"/>
</dbReference>
<dbReference type="InterPro" id="IPR043128">
    <property type="entry name" value="Rev_trsase/Diguanyl_cyclase"/>
</dbReference>
<dbReference type="PANTHER" id="PTHR45138">
    <property type="entry name" value="REGULATORY COMPONENTS OF SENSORY TRANSDUCTION SYSTEM"/>
    <property type="match status" value="1"/>
</dbReference>
<dbReference type="SMART" id="SM00267">
    <property type="entry name" value="GGDEF"/>
    <property type="match status" value="1"/>
</dbReference>
<dbReference type="NCBIfam" id="TIGR00254">
    <property type="entry name" value="GGDEF"/>
    <property type="match status" value="1"/>
</dbReference>
<dbReference type="EMBL" id="LC171366">
    <property type="protein sequence ID" value="BBA73153.1"/>
    <property type="molecule type" value="Genomic_DNA"/>
</dbReference>
<dbReference type="InterPro" id="IPR050469">
    <property type="entry name" value="Diguanylate_Cyclase"/>
</dbReference>
<sequence>MDHSASKIGAIRGEKTGLVTTQIEWIELVGGLPEQDSLFLRDLIGRHREQFVGVFYDRLMSNRDAATFLSQKMVQERLHNSLSDWLLKMFERTAGDVDAFIREQRKVGEVHARIDVPIHVVMQGARLLKNEIVRQLKLEVATREGLARLIVHVSNAIDIAIEIMSQSFVKDARESAQTDEAYRAFTLSHDFPLERESQRAALMEWSQSLLFNLYGNPDSPLHTLASSDFGLWLQHKADLMFSNSSTLENIRRNVEHIDNVLLPAINGARKDNPTELAASLSLFQTKIGEVKFLLSELFQAAAAMETGRDPLTRALNRRFMPSILTREVRMASQKAMDLSVLMIDIDHFKNINDTYGHSSGDAVLQQVAETILSLCRPSDFVFRYGGEEFLVALVEADEDKAFAIGEELRRQIAQQPMNLPDGARQSVTLSIGVAAFNGHPDYSHLVNAADRALYRAKQAGRNRCEKEVPLAID</sequence>
<evidence type="ECO:0000259" key="5">
    <source>
        <dbReference type="PROSITE" id="PS50887"/>
    </source>
</evidence>
<dbReference type="CDD" id="cd01949">
    <property type="entry name" value="GGDEF"/>
    <property type="match status" value="1"/>
</dbReference>
<reference evidence="6" key="1">
    <citation type="submission" date="2016-07" db="EMBL/GenBank/DDBJ databases">
        <title>Genomics reveals synergistic degradation of pyrene by five bacteria in a mangrove sediment-derived bacterial consortium.</title>
        <authorList>
            <person name="Wanapaisan P."/>
            <person name="Vejarano F."/>
            <person name="Chakraborty J."/>
            <person name="Shintani M."/>
            <person name="Muangchinda C."/>
            <person name="Laothamteep N."/>
            <person name="Suzuki-Minakuchi C."/>
            <person name="Inoue K."/>
            <person name="Nojiri H."/>
            <person name="Pinyakong O."/>
        </authorList>
    </citation>
    <scope>NUCLEOTIDE SEQUENCE</scope>
    <source>
        <strain evidence="6">PW1</strain>
    </source>
</reference>
<dbReference type="Pfam" id="PF00990">
    <property type="entry name" value="GGDEF"/>
    <property type="match status" value="1"/>
</dbReference>
<dbReference type="InterPro" id="IPR048442">
    <property type="entry name" value="DosC_2nd"/>
</dbReference>
<dbReference type="Gene3D" id="3.30.70.270">
    <property type="match status" value="1"/>
</dbReference>
<dbReference type="GO" id="GO:1902201">
    <property type="term" value="P:negative regulation of bacterial-type flagellum-dependent cell motility"/>
    <property type="evidence" value="ECO:0007669"/>
    <property type="project" value="TreeGrafter"/>
</dbReference>
<dbReference type="InterPro" id="IPR009050">
    <property type="entry name" value="Globin-like_sf"/>
</dbReference>
<evidence type="ECO:0000256" key="2">
    <source>
        <dbReference type="ARBA" id="ARBA00015125"/>
    </source>
</evidence>
<organism evidence="6">
    <name type="scientific">Ochrobactrum sp. PW1</name>
    <dbReference type="NCBI Taxonomy" id="1882222"/>
    <lineage>
        <taxon>Bacteria</taxon>
        <taxon>Pseudomonadati</taxon>
        <taxon>Pseudomonadota</taxon>
        <taxon>Alphaproteobacteria</taxon>
        <taxon>Hyphomicrobiales</taxon>
        <taxon>Brucellaceae</taxon>
        <taxon>Brucella/Ochrobactrum group</taxon>
        <taxon>Ochrobactrum</taxon>
    </lineage>
</organism>
<dbReference type="GO" id="GO:0043709">
    <property type="term" value="P:cell adhesion involved in single-species biofilm formation"/>
    <property type="evidence" value="ECO:0007669"/>
    <property type="project" value="TreeGrafter"/>
</dbReference>
<dbReference type="GO" id="GO:0005886">
    <property type="term" value="C:plasma membrane"/>
    <property type="evidence" value="ECO:0007669"/>
    <property type="project" value="TreeGrafter"/>
</dbReference>
<dbReference type="FunFam" id="3.30.70.270:FF:000001">
    <property type="entry name" value="Diguanylate cyclase domain protein"/>
    <property type="match status" value="1"/>
</dbReference>
<accession>A0A292GJR2</accession>
<dbReference type="GO" id="GO:0020037">
    <property type="term" value="F:heme binding"/>
    <property type="evidence" value="ECO:0007669"/>
    <property type="project" value="InterPro"/>
</dbReference>
<comment type="catalytic activity">
    <reaction evidence="4">
        <text>2 GTP = 3',3'-c-di-GMP + 2 diphosphate</text>
        <dbReference type="Rhea" id="RHEA:24898"/>
        <dbReference type="ChEBI" id="CHEBI:33019"/>
        <dbReference type="ChEBI" id="CHEBI:37565"/>
        <dbReference type="ChEBI" id="CHEBI:58805"/>
        <dbReference type="EC" id="2.7.7.65"/>
    </reaction>
</comment>
<dbReference type="Pfam" id="PF21118">
    <property type="entry name" value="DosC_2nd"/>
    <property type="match status" value="1"/>
</dbReference>
<dbReference type="InterPro" id="IPR029787">
    <property type="entry name" value="Nucleotide_cyclase"/>
</dbReference>
<dbReference type="Gene3D" id="1.10.490.10">
    <property type="entry name" value="Globins"/>
    <property type="match status" value="1"/>
</dbReference>
<dbReference type="PANTHER" id="PTHR45138:SF9">
    <property type="entry name" value="DIGUANYLATE CYCLASE DGCM-RELATED"/>
    <property type="match status" value="1"/>
</dbReference>
<evidence type="ECO:0000256" key="4">
    <source>
        <dbReference type="ARBA" id="ARBA00034247"/>
    </source>
</evidence>
<dbReference type="PROSITE" id="PS50887">
    <property type="entry name" value="GGDEF"/>
    <property type="match status" value="1"/>
</dbReference>
<feature type="domain" description="GGDEF" evidence="5">
    <location>
        <begin position="336"/>
        <end position="469"/>
    </location>
</feature>
<dbReference type="InterPro" id="IPR000160">
    <property type="entry name" value="GGDEF_dom"/>
</dbReference>
<name>A0A292GJR2_9HYPH</name>
<dbReference type="GO" id="GO:0019825">
    <property type="term" value="F:oxygen binding"/>
    <property type="evidence" value="ECO:0007669"/>
    <property type="project" value="InterPro"/>
</dbReference>
<dbReference type="SUPFAM" id="SSF46458">
    <property type="entry name" value="Globin-like"/>
    <property type="match status" value="1"/>
</dbReference>
<evidence type="ECO:0000256" key="3">
    <source>
        <dbReference type="ARBA" id="ARBA00029839"/>
    </source>
</evidence>
<dbReference type="GO" id="GO:0052621">
    <property type="term" value="F:diguanylate cyclase activity"/>
    <property type="evidence" value="ECO:0007669"/>
    <property type="project" value="UniProtKB-EC"/>
</dbReference>
<evidence type="ECO:0000256" key="1">
    <source>
        <dbReference type="ARBA" id="ARBA00012528"/>
    </source>
</evidence>
<dbReference type="EC" id="2.7.7.65" evidence="1"/>
<dbReference type="AlphaFoldDB" id="A0A292GJR2"/>
<dbReference type="InterPro" id="IPR012292">
    <property type="entry name" value="Globin/Proto"/>
</dbReference>
<evidence type="ECO:0000313" key="6">
    <source>
        <dbReference type="EMBL" id="BBA73153.1"/>
    </source>
</evidence>